<dbReference type="EMBL" id="JFKF01000015">
    <property type="protein sequence ID" value="KDO03643.1"/>
    <property type="molecule type" value="Genomic_DNA"/>
</dbReference>
<dbReference type="InterPro" id="IPR007487">
    <property type="entry name" value="ABC_transpt-TYRBP-like"/>
</dbReference>
<evidence type="ECO:0000313" key="1">
    <source>
        <dbReference type="EMBL" id="KDO03643.1"/>
    </source>
</evidence>
<gene>
    <name evidence="1" type="ORF">REISMN_00615</name>
</gene>
<protein>
    <submittedName>
        <fullName evidence="1">ABC transporter substrate binding protein</fullName>
    </submittedName>
</protein>
<accession>A0A8E0WMZ8</accession>
<keyword evidence="2" id="KW-1185">Reference proteome</keyword>
<dbReference type="Pfam" id="PF04392">
    <property type="entry name" value="ABC_sub_bind"/>
    <property type="match status" value="1"/>
</dbReference>
<comment type="caution">
    <text evidence="1">The sequence shown here is derived from an EMBL/GenBank/DDBJ whole genome shotgun (WGS) entry which is preliminary data.</text>
</comment>
<dbReference type="AlphaFoldDB" id="A0A8E0WMZ8"/>
<name>A0A8E0WMZ8_9RICK</name>
<dbReference type="Proteomes" id="UP000027161">
    <property type="component" value="Unassembled WGS sequence"/>
</dbReference>
<sequence length="65" mass="7271">MLKLYTGNNNISLHTLMIQNLNDMPVAVKNVPENTQSFIILKDHLIVSGINILNASFVFKKSLNS</sequence>
<organism evidence="1 2">
    <name type="scientific">Rickettsia tamurae subsp. buchneri</name>
    <dbReference type="NCBI Taxonomy" id="1462938"/>
    <lineage>
        <taxon>Bacteria</taxon>
        <taxon>Pseudomonadati</taxon>
        <taxon>Pseudomonadota</taxon>
        <taxon>Alphaproteobacteria</taxon>
        <taxon>Rickettsiales</taxon>
        <taxon>Rickettsiaceae</taxon>
        <taxon>Rickettsieae</taxon>
        <taxon>Rickettsia</taxon>
        <taxon>spotted fever group</taxon>
    </lineage>
</organism>
<proteinExistence type="predicted"/>
<reference evidence="1 2" key="1">
    <citation type="submission" date="2014-02" db="EMBL/GenBank/DDBJ databases">
        <title>Draft genome sequence of Rickettsia buchneri sp. nov. ISO7T.</title>
        <authorList>
            <person name="Felsheim R.F."/>
            <person name="Kurtti T.J."/>
            <person name="Munderloh U.G."/>
        </authorList>
    </citation>
    <scope>NUCLEOTIDE SEQUENCE [LARGE SCALE GENOMIC DNA]</scope>
    <source>
        <strain evidence="1 2">ISO7</strain>
    </source>
</reference>
<evidence type="ECO:0000313" key="2">
    <source>
        <dbReference type="Proteomes" id="UP000027161"/>
    </source>
</evidence>